<keyword evidence="3" id="KW-0862">Zinc</keyword>
<dbReference type="InterPro" id="IPR010666">
    <property type="entry name" value="Znf_GRF"/>
</dbReference>
<comment type="caution">
    <text evidence="6">The sequence shown here is derived from an EMBL/GenBank/DDBJ whole genome shotgun (WGS) entry which is preliminary data.</text>
</comment>
<evidence type="ECO:0000256" key="3">
    <source>
        <dbReference type="ARBA" id="ARBA00022833"/>
    </source>
</evidence>
<dbReference type="Pfam" id="PF06839">
    <property type="entry name" value="Zn_ribbon_GRF"/>
    <property type="match status" value="1"/>
</dbReference>
<dbReference type="PANTHER" id="PTHR33248">
    <property type="entry name" value="ZINC ION-BINDING PROTEIN"/>
    <property type="match status" value="1"/>
</dbReference>
<name>A0AAV6XZ39_9LAMI</name>
<keyword evidence="2 4" id="KW-0863">Zinc-finger</keyword>
<organism evidence="6 7">
    <name type="scientific">Buddleja alternifolia</name>
    <dbReference type="NCBI Taxonomy" id="168488"/>
    <lineage>
        <taxon>Eukaryota</taxon>
        <taxon>Viridiplantae</taxon>
        <taxon>Streptophyta</taxon>
        <taxon>Embryophyta</taxon>
        <taxon>Tracheophyta</taxon>
        <taxon>Spermatophyta</taxon>
        <taxon>Magnoliopsida</taxon>
        <taxon>eudicotyledons</taxon>
        <taxon>Gunneridae</taxon>
        <taxon>Pentapetalae</taxon>
        <taxon>asterids</taxon>
        <taxon>lamiids</taxon>
        <taxon>Lamiales</taxon>
        <taxon>Scrophulariaceae</taxon>
        <taxon>Buddlejeae</taxon>
        <taxon>Buddleja</taxon>
    </lineage>
</organism>
<dbReference type="EMBL" id="WHWC01000002">
    <property type="protein sequence ID" value="KAG8387774.1"/>
    <property type="molecule type" value="Genomic_DNA"/>
</dbReference>
<evidence type="ECO:0000256" key="2">
    <source>
        <dbReference type="ARBA" id="ARBA00022771"/>
    </source>
</evidence>
<dbReference type="AlphaFoldDB" id="A0AAV6XZ39"/>
<dbReference type="Proteomes" id="UP000826271">
    <property type="component" value="Unassembled WGS sequence"/>
</dbReference>
<keyword evidence="7" id="KW-1185">Reference proteome</keyword>
<evidence type="ECO:0000259" key="5">
    <source>
        <dbReference type="PROSITE" id="PS51999"/>
    </source>
</evidence>
<protein>
    <recommendedName>
        <fullName evidence="5">GRF-type domain-containing protein</fullName>
    </recommendedName>
</protein>
<gene>
    <name evidence="6" type="ORF">BUALT_Bualt02G0056200</name>
</gene>
<dbReference type="PROSITE" id="PS51999">
    <property type="entry name" value="ZF_GRF"/>
    <property type="match status" value="1"/>
</dbReference>
<proteinExistence type="predicted"/>
<reference evidence="6" key="1">
    <citation type="submission" date="2019-10" db="EMBL/GenBank/DDBJ databases">
        <authorList>
            <person name="Zhang R."/>
            <person name="Pan Y."/>
            <person name="Wang J."/>
            <person name="Ma R."/>
            <person name="Yu S."/>
        </authorList>
    </citation>
    <scope>NUCLEOTIDE SEQUENCE</scope>
    <source>
        <strain evidence="6">LA-IB0</strain>
        <tissue evidence="6">Leaf</tissue>
    </source>
</reference>
<evidence type="ECO:0000256" key="4">
    <source>
        <dbReference type="PROSITE-ProRule" id="PRU01343"/>
    </source>
</evidence>
<evidence type="ECO:0000313" key="6">
    <source>
        <dbReference type="EMBL" id="KAG8387774.1"/>
    </source>
</evidence>
<accession>A0AAV6XZ39</accession>
<evidence type="ECO:0000313" key="7">
    <source>
        <dbReference type="Proteomes" id="UP000826271"/>
    </source>
</evidence>
<keyword evidence="1" id="KW-0479">Metal-binding</keyword>
<evidence type="ECO:0000256" key="1">
    <source>
        <dbReference type="ARBA" id="ARBA00022723"/>
    </source>
</evidence>
<dbReference type="GO" id="GO:0008270">
    <property type="term" value="F:zinc ion binding"/>
    <property type="evidence" value="ECO:0007669"/>
    <property type="project" value="UniProtKB-KW"/>
</dbReference>
<feature type="domain" description="GRF-type" evidence="5">
    <location>
        <begin position="13"/>
        <end position="56"/>
    </location>
</feature>
<sequence length="106" mass="12273">MSSNSNVSGFVECECRVPQTAQIWTSWMPDNPGRRFLACKNYKKGGCGFFSWYDPQMCARSKAIIPGLLRGRNQLESEVVKVKKENRKMKKENRKVKMLIVITWIL</sequence>